<dbReference type="Pfam" id="PF11871">
    <property type="entry name" value="DUF3391"/>
    <property type="match status" value="1"/>
</dbReference>
<keyword evidence="3" id="KW-1185">Reference proteome</keyword>
<comment type="caution">
    <text evidence="2">The sequence shown here is derived from an EMBL/GenBank/DDBJ whole genome shotgun (WGS) entry which is preliminary data.</text>
</comment>
<protein>
    <submittedName>
        <fullName evidence="2">DUF3391 domain-containing protein</fullName>
    </submittedName>
</protein>
<dbReference type="Pfam" id="PF13487">
    <property type="entry name" value="HD_5"/>
    <property type="match status" value="1"/>
</dbReference>
<name>A0ABS8UBH9_9GAMM</name>
<feature type="domain" description="HD-GYP" evidence="1">
    <location>
        <begin position="155"/>
        <end position="351"/>
    </location>
</feature>
<reference evidence="2" key="1">
    <citation type="submission" date="2021-12" db="EMBL/GenBank/DDBJ databases">
        <authorList>
            <person name="Ulrich A."/>
        </authorList>
    </citation>
    <scope>NUCLEOTIDE SEQUENCE</scope>
    <source>
        <strain evidence="2">A1P009</strain>
    </source>
</reference>
<dbReference type="CDD" id="cd00077">
    <property type="entry name" value="HDc"/>
    <property type="match status" value="1"/>
</dbReference>
<dbReference type="PANTHER" id="PTHR43155">
    <property type="entry name" value="CYCLIC DI-GMP PHOSPHODIESTERASE PA4108-RELATED"/>
    <property type="match status" value="1"/>
</dbReference>
<dbReference type="RefSeq" id="WP_232134580.1">
    <property type="nucleotide sequence ID" value="NZ_CP089507.1"/>
</dbReference>
<sequence>MTLDERKLAVNELKVGMYVCRLDRPWEGTPFLLQGVMIESEDDIRTFDGLCAYVFVDVERGLAPVGPALQLLDAAPPKPAAPLKPRWRAYGNDEISALQGAATYPEQIEFEQELPQAREAHAQAAAFAERVLDDVREGRAVAVEEVRSAVEPMVRSLVRNADAFLWLDALRARGAYEYRHALSCSALAAAFGRHVGLPQELLIDMASGALLLDVGKLRLDPDLLGSSAAYDDDARRRMQAHVEQGLAIVDAGGAVPEHVRDMIRTHHEWIDGGGYPRRLEGDAIPLLGRVAAVVDAYDAMTSERPHQPAAAQHIALQSLYRGRGSQFAAEIVEQFMQCMSVYPIGALVELSSGEVAIVTAQNAARRLQPRVMVLTDPDKQVLSQFHSLDLMVRANSDDPVRIASALAPGAYGLDPVDLFL</sequence>
<gene>
    <name evidence="2" type="ORF">LTT95_04010</name>
</gene>
<dbReference type="Gene3D" id="1.10.3210.10">
    <property type="entry name" value="Hypothetical protein af1432"/>
    <property type="match status" value="1"/>
</dbReference>
<dbReference type="PROSITE" id="PS51832">
    <property type="entry name" value="HD_GYP"/>
    <property type="match status" value="1"/>
</dbReference>
<evidence type="ECO:0000313" key="2">
    <source>
        <dbReference type="EMBL" id="MCD9096101.1"/>
    </source>
</evidence>
<dbReference type="Proteomes" id="UP001430360">
    <property type="component" value="Unassembled WGS sequence"/>
</dbReference>
<dbReference type="EMBL" id="JAJQKU010000001">
    <property type="protein sequence ID" value="MCD9096101.1"/>
    <property type="molecule type" value="Genomic_DNA"/>
</dbReference>
<reference evidence="2" key="2">
    <citation type="journal article" date="2022" name="Syst. Appl. Microbiol.">
        <title>Physiological and genomic characterisation of Luteimonas fraxinea sp. nov., a bacterial species associated with trees tolerant to ash dieback.</title>
        <authorList>
            <person name="Ulrich K."/>
            <person name="Becker R."/>
            <person name="Behrendt U."/>
            <person name="Kube M."/>
            <person name="Schneck V."/>
            <person name="Ulrich A."/>
        </authorList>
    </citation>
    <scope>NUCLEOTIDE SEQUENCE</scope>
    <source>
        <strain evidence="2">A1P009</strain>
    </source>
</reference>
<evidence type="ECO:0000313" key="3">
    <source>
        <dbReference type="Proteomes" id="UP001430360"/>
    </source>
</evidence>
<dbReference type="InterPro" id="IPR021812">
    <property type="entry name" value="DUF3391"/>
</dbReference>
<dbReference type="PANTHER" id="PTHR43155:SF2">
    <property type="entry name" value="CYCLIC DI-GMP PHOSPHODIESTERASE PA4108"/>
    <property type="match status" value="1"/>
</dbReference>
<accession>A0ABS8UBH9</accession>
<organism evidence="2 3">
    <name type="scientific">Luteimonas fraxinea</name>
    <dbReference type="NCBI Taxonomy" id="2901869"/>
    <lineage>
        <taxon>Bacteria</taxon>
        <taxon>Pseudomonadati</taxon>
        <taxon>Pseudomonadota</taxon>
        <taxon>Gammaproteobacteria</taxon>
        <taxon>Lysobacterales</taxon>
        <taxon>Lysobacteraceae</taxon>
        <taxon>Luteimonas</taxon>
    </lineage>
</organism>
<dbReference type="InterPro" id="IPR037522">
    <property type="entry name" value="HD_GYP_dom"/>
</dbReference>
<evidence type="ECO:0000259" key="1">
    <source>
        <dbReference type="PROSITE" id="PS51832"/>
    </source>
</evidence>
<proteinExistence type="predicted"/>
<dbReference type="InterPro" id="IPR003607">
    <property type="entry name" value="HD/PDEase_dom"/>
</dbReference>
<dbReference type="SUPFAM" id="SSF109604">
    <property type="entry name" value="HD-domain/PDEase-like"/>
    <property type="match status" value="1"/>
</dbReference>